<name>A0A2V3ITI4_9FLOR</name>
<dbReference type="Proteomes" id="UP000247409">
    <property type="component" value="Unassembled WGS sequence"/>
</dbReference>
<feature type="region of interest" description="Disordered" evidence="1">
    <location>
        <begin position="117"/>
        <end position="158"/>
    </location>
</feature>
<proteinExistence type="predicted"/>
<dbReference type="AlphaFoldDB" id="A0A2V3ITI4"/>
<comment type="caution">
    <text evidence="2">The sequence shown here is derived from an EMBL/GenBank/DDBJ whole genome shotgun (WGS) entry which is preliminary data.</text>
</comment>
<evidence type="ECO:0000313" key="2">
    <source>
        <dbReference type="EMBL" id="PXF45431.1"/>
    </source>
</evidence>
<organism evidence="2 3">
    <name type="scientific">Gracilariopsis chorda</name>
    <dbReference type="NCBI Taxonomy" id="448386"/>
    <lineage>
        <taxon>Eukaryota</taxon>
        <taxon>Rhodophyta</taxon>
        <taxon>Florideophyceae</taxon>
        <taxon>Rhodymeniophycidae</taxon>
        <taxon>Gracilariales</taxon>
        <taxon>Gracilariaceae</taxon>
        <taxon>Gracilariopsis</taxon>
    </lineage>
</organism>
<gene>
    <name evidence="2" type="ORF">BWQ96_04846</name>
</gene>
<sequence length="158" mass="17782">MRLQAFVIPVARQMRRISSGDSRSRGRGGALGSGRGPHRGRSTRHGRIHRGRGRSRPHFTSERGNYRGSGVPFTPVEKGCKYFKLTFVEDPWLELETKLLAVNVKDEEVKLQLDDSDMEPVNLPNEGGKNLLVDENIRQEPDRTSEGLEASLQFENTP</sequence>
<dbReference type="EMBL" id="NBIV01000061">
    <property type="protein sequence ID" value="PXF45431.1"/>
    <property type="molecule type" value="Genomic_DNA"/>
</dbReference>
<evidence type="ECO:0000313" key="3">
    <source>
        <dbReference type="Proteomes" id="UP000247409"/>
    </source>
</evidence>
<keyword evidence="3" id="KW-1185">Reference proteome</keyword>
<reference evidence="2 3" key="1">
    <citation type="journal article" date="2018" name="Mol. Biol. Evol.">
        <title>Analysis of the draft genome of the red seaweed Gracilariopsis chorda provides insights into genome size evolution in Rhodophyta.</title>
        <authorList>
            <person name="Lee J."/>
            <person name="Yang E.C."/>
            <person name="Graf L."/>
            <person name="Yang J.H."/>
            <person name="Qiu H."/>
            <person name="Zel Zion U."/>
            <person name="Chan C.X."/>
            <person name="Stephens T.G."/>
            <person name="Weber A.P.M."/>
            <person name="Boo G.H."/>
            <person name="Boo S.M."/>
            <person name="Kim K.M."/>
            <person name="Shin Y."/>
            <person name="Jung M."/>
            <person name="Lee S.J."/>
            <person name="Yim H.S."/>
            <person name="Lee J.H."/>
            <person name="Bhattacharya D."/>
            <person name="Yoon H.S."/>
        </authorList>
    </citation>
    <scope>NUCLEOTIDE SEQUENCE [LARGE SCALE GENOMIC DNA]</scope>
    <source>
        <strain evidence="2 3">SKKU-2015</strain>
        <tissue evidence="2">Whole body</tissue>
    </source>
</reference>
<feature type="region of interest" description="Disordered" evidence="1">
    <location>
        <begin position="17"/>
        <end position="71"/>
    </location>
</feature>
<accession>A0A2V3ITI4</accession>
<feature type="compositionally biased region" description="Basic and acidic residues" evidence="1">
    <location>
        <begin position="135"/>
        <end position="146"/>
    </location>
</feature>
<feature type="compositionally biased region" description="Basic residues" evidence="1">
    <location>
        <begin position="36"/>
        <end position="57"/>
    </location>
</feature>
<evidence type="ECO:0000256" key="1">
    <source>
        <dbReference type="SAM" id="MobiDB-lite"/>
    </source>
</evidence>
<protein>
    <submittedName>
        <fullName evidence="2">Uncharacterized protein</fullName>
    </submittedName>
</protein>